<dbReference type="PROSITE" id="PS50850">
    <property type="entry name" value="MFS"/>
    <property type="match status" value="1"/>
</dbReference>
<evidence type="ECO:0000259" key="5">
    <source>
        <dbReference type="PROSITE" id="PS50850"/>
    </source>
</evidence>
<organism evidence="6 7">
    <name type="scientific">Variovorax defluvii</name>
    <dbReference type="NCBI Taxonomy" id="913761"/>
    <lineage>
        <taxon>Bacteria</taxon>
        <taxon>Pseudomonadati</taxon>
        <taxon>Pseudomonadota</taxon>
        <taxon>Betaproteobacteria</taxon>
        <taxon>Burkholderiales</taxon>
        <taxon>Comamonadaceae</taxon>
        <taxon>Variovorax</taxon>
    </lineage>
</organism>
<keyword evidence="1 4" id="KW-0812">Transmembrane</keyword>
<dbReference type="PANTHER" id="PTHR43129">
    <property type="entry name" value="FOSMIDOMYCIN RESISTANCE PROTEIN"/>
    <property type="match status" value="1"/>
</dbReference>
<dbReference type="InterPro" id="IPR020846">
    <property type="entry name" value="MFS_dom"/>
</dbReference>
<evidence type="ECO:0000256" key="1">
    <source>
        <dbReference type="ARBA" id="ARBA00022692"/>
    </source>
</evidence>
<dbReference type="SUPFAM" id="SSF103473">
    <property type="entry name" value="MFS general substrate transporter"/>
    <property type="match status" value="1"/>
</dbReference>
<gene>
    <name evidence="6" type="ORF">GCM10023165_18210</name>
</gene>
<dbReference type="InterPro" id="IPR011701">
    <property type="entry name" value="MFS"/>
</dbReference>
<evidence type="ECO:0000313" key="7">
    <source>
        <dbReference type="Proteomes" id="UP001500975"/>
    </source>
</evidence>
<dbReference type="PANTHER" id="PTHR43129:SF1">
    <property type="entry name" value="FOSMIDOMYCIN RESISTANCE PROTEIN"/>
    <property type="match status" value="1"/>
</dbReference>
<keyword evidence="3 4" id="KW-0472">Membrane</keyword>
<protein>
    <submittedName>
        <fullName evidence="6">MFS transporter</fullName>
    </submittedName>
</protein>
<feature type="domain" description="Major facilitator superfamily (MFS) profile" evidence="5">
    <location>
        <begin position="17"/>
        <end position="400"/>
    </location>
</feature>
<feature type="transmembrane region" description="Helical" evidence="4">
    <location>
        <begin position="349"/>
        <end position="370"/>
    </location>
</feature>
<keyword evidence="2 4" id="KW-1133">Transmembrane helix</keyword>
<evidence type="ECO:0000256" key="2">
    <source>
        <dbReference type="ARBA" id="ARBA00022989"/>
    </source>
</evidence>
<reference evidence="7" key="1">
    <citation type="journal article" date="2019" name="Int. J. Syst. Evol. Microbiol.">
        <title>The Global Catalogue of Microorganisms (GCM) 10K type strain sequencing project: providing services to taxonomists for standard genome sequencing and annotation.</title>
        <authorList>
            <consortium name="The Broad Institute Genomics Platform"/>
            <consortium name="The Broad Institute Genome Sequencing Center for Infectious Disease"/>
            <person name="Wu L."/>
            <person name="Ma J."/>
        </authorList>
    </citation>
    <scope>NUCLEOTIDE SEQUENCE [LARGE SCALE GENOMIC DNA]</scope>
    <source>
        <strain evidence="7">JCM 17804</strain>
    </source>
</reference>
<accession>A0ABP8HGN7</accession>
<feature type="transmembrane region" description="Helical" evidence="4">
    <location>
        <begin position="287"/>
        <end position="306"/>
    </location>
</feature>
<dbReference type="InterPro" id="IPR036259">
    <property type="entry name" value="MFS_trans_sf"/>
</dbReference>
<dbReference type="RefSeq" id="WP_345537362.1">
    <property type="nucleotide sequence ID" value="NZ_BAABGJ010000015.1"/>
</dbReference>
<feature type="transmembrane region" description="Helical" evidence="4">
    <location>
        <begin position="45"/>
        <end position="67"/>
    </location>
</feature>
<feature type="transmembrane region" description="Helical" evidence="4">
    <location>
        <begin position="104"/>
        <end position="121"/>
    </location>
</feature>
<evidence type="ECO:0000256" key="4">
    <source>
        <dbReference type="SAM" id="Phobius"/>
    </source>
</evidence>
<feature type="transmembrane region" description="Helical" evidence="4">
    <location>
        <begin position="376"/>
        <end position="396"/>
    </location>
</feature>
<evidence type="ECO:0000313" key="6">
    <source>
        <dbReference type="EMBL" id="GAA4339131.1"/>
    </source>
</evidence>
<dbReference type="Pfam" id="PF07690">
    <property type="entry name" value="MFS_1"/>
    <property type="match status" value="2"/>
</dbReference>
<feature type="transmembrane region" description="Helical" evidence="4">
    <location>
        <begin position="211"/>
        <end position="232"/>
    </location>
</feature>
<feature type="transmembrane region" description="Helical" evidence="4">
    <location>
        <begin position="142"/>
        <end position="165"/>
    </location>
</feature>
<sequence length="415" mass="42616">MNVSLPNTSPPRPGMGLLARVSAAHFVSHLHILALPALLPVLPAFLGVGFVELGLALSVFNIVSALVQAPLGFAVDRFGARRVLLAGLALGSASFASLAFLHSYAWLLVAMAFAGLANGVYHPADYAMLSAGIQESRLGRAFSVHTFSGFLGGAIAPAMLLSIHAVGGVPWAFGATALAGLIAWFTVWMSREPVAAQRARPAQRTGTARPHGRPLGVLTPAIAALTLLYVFLNLSTGSIEKFSVSALVGGYGQTLPWSNTALTAFLFASAFGVLAGGTLADRTRRHGLVAAAAFAGAAVLTALVAWGGLPPVAFVLCLGVAGFLTGMIAPSRDMLVRAAAPPGGEGKAFGIVSTGFNIGGAVGPAFFGWLLDRGHFSAIFWAAVVFMAITVGLTLLQERGAARRRSASVPRAVAG</sequence>
<comment type="caution">
    <text evidence="6">The sequence shown here is derived from an EMBL/GenBank/DDBJ whole genome shotgun (WGS) entry which is preliminary data.</text>
</comment>
<evidence type="ECO:0000256" key="3">
    <source>
        <dbReference type="ARBA" id="ARBA00023136"/>
    </source>
</evidence>
<feature type="transmembrane region" description="Helical" evidence="4">
    <location>
        <begin position="261"/>
        <end position="280"/>
    </location>
</feature>
<proteinExistence type="predicted"/>
<dbReference type="Gene3D" id="1.20.1250.20">
    <property type="entry name" value="MFS general substrate transporter like domains"/>
    <property type="match status" value="2"/>
</dbReference>
<dbReference type="EMBL" id="BAABGJ010000015">
    <property type="protein sequence ID" value="GAA4339131.1"/>
    <property type="molecule type" value="Genomic_DNA"/>
</dbReference>
<feature type="transmembrane region" description="Helical" evidence="4">
    <location>
        <begin position="171"/>
        <end position="190"/>
    </location>
</feature>
<dbReference type="Proteomes" id="UP001500975">
    <property type="component" value="Unassembled WGS sequence"/>
</dbReference>
<feature type="transmembrane region" description="Helical" evidence="4">
    <location>
        <begin position="312"/>
        <end position="329"/>
    </location>
</feature>
<keyword evidence="7" id="KW-1185">Reference proteome</keyword>
<name>A0ABP8HGN7_9BURK</name>